<reference evidence="8 9" key="1">
    <citation type="submission" date="2024-04" db="EMBL/GenBank/DDBJ databases">
        <title>Draft genome sequence of Sessilibacter corallicola NBRC 116591.</title>
        <authorList>
            <person name="Miyakawa T."/>
            <person name="Kusuya Y."/>
            <person name="Miura T."/>
        </authorList>
    </citation>
    <scope>NUCLEOTIDE SEQUENCE [LARGE SCALE GENOMIC DNA]</scope>
    <source>
        <strain evidence="8 9">KU-00831-HH</strain>
    </source>
</reference>
<evidence type="ECO:0000256" key="1">
    <source>
        <dbReference type="ARBA" id="ARBA00003293"/>
    </source>
</evidence>
<proteinExistence type="inferred from homology"/>
<gene>
    <name evidence="8" type="ORF">NBRC116591_35630</name>
</gene>
<keyword evidence="5 8" id="KW-0255">Endonuclease</keyword>
<keyword evidence="4" id="KW-0540">Nuclease</keyword>
<keyword evidence="3" id="KW-0235">DNA replication</keyword>
<dbReference type="EMBL" id="BAABWN010000014">
    <property type="protein sequence ID" value="GAA6169752.1"/>
    <property type="molecule type" value="Genomic_DNA"/>
</dbReference>
<evidence type="ECO:0000256" key="3">
    <source>
        <dbReference type="ARBA" id="ARBA00022705"/>
    </source>
</evidence>
<organism evidence="8 9">
    <name type="scientific">Sessilibacter corallicola</name>
    <dbReference type="NCBI Taxonomy" id="2904075"/>
    <lineage>
        <taxon>Bacteria</taxon>
        <taxon>Pseudomonadati</taxon>
        <taxon>Pseudomonadota</taxon>
        <taxon>Gammaproteobacteria</taxon>
        <taxon>Cellvibrionales</taxon>
        <taxon>Cellvibrionaceae</taxon>
        <taxon>Sessilibacter</taxon>
    </lineage>
</organism>
<evidence type="ECO:0000313" key="9">
    <source>
        <dbReference type="Proteomes" id="UP001465153"/>
    </source>
</evidence>
<accession>A0ABQ0ADQ5</accession>
<name>A0ABQ0ADQ5_9GAMM</name>
<dbReference type="GO" id="GO:0004519">
    <property type="term" value="F:endonuclease activity"/>
    <property type="evidence" value="ECO:0007669"/>
    <property type="project" value="UniProtKB-KW"/>
</dbReference>
<evidence type="ECO:0000259" key="7">
    <source>
        <dbReference type="Pfam" id="PF05840"/>
    </source>
</evidence>
<evidence type="ECO:0000256" key="5">
    <source>
        <dbReference type="ARBA" id="ARBA00022759"/>
    </source>
</evidence>
<dbReference type="Pfam" id="PF05840">
    <property type="entry name" value="Phage_GPA"/>
    <property type="match status" value="1"/>
</dbReference>
<sequence>MVAADQAIRVNSPLSSIGTAECRRWSDGIFKKHQPIDGYLKAFYLQNAREYDHVHANQELRKISKRLMWDGFSCSVTADDDSIHNLAEATARQCDKIFNRWASVADIHTIKSHLVAYCQRLGFDFPCNANPSDDEESVCNKVLAGIARICDDRWWVRKIRKAFNRRIETILLDLGVVNSKTKSSYISKFLLSRFIGQQSRNQKVINSLDCVRNDGLVVSMADCVSASVANPVNRRNELMVRVRGYEEIATGLGLSGVMLTLTCPSRFHAFLSVGRKNPKYQGKTPTDGMEWLNKTWQKIRSKWARKGIKPFGFRVTEPQHDATPHFHILLFVENSHLDLLIDIFKEKALEDTPNEPGAKKHRCDVLRIDPAKGSAAGYIAKYIAKNIDGFSNDYDYEAGCDGEEGALRVRAWASLWNIRQFQQIGCVSVTVWRELRRKVDGEKDNPELLNKLRVAADSGNWALFVELMGGPTVKQDEQALRPHREESDIPNRYGERVEKLIGVTLQRVSSRVFVTRDHTWVVEHKARVIEENPVRYELEEESFLRRAPPVDLDLCQ</sequence>
<dbReference type="RefSeq" id="WP_353304205.1">
    <property type="nucleotide sequence ID" value="NZ_BAABWN010000014.1"/>
</dbReference>
<keyword evidence="9" id="KW-1185">Reference proteome</keyword>
<keyword evidence="6" id="KW-0378">Hydrolase</keyword>
<evidence type="ECO:0000313" key="8">
    <source>
        <dbReference type="EMBL" id="GAA6169752.1"/>
    </source>
</evidence>
<dbReference type="Proteomes" id="UP001465153">
    <property type="component" value="Unassembled WGS sequence"/>
</dbReference>
<comment type="caution">
    <text evidence="8">The sequence shown here is derived from an EMBL/GenBank/DDBJ whole genome shotgun (WGS) entry which is preliminary data.</text>
</comment>
<evidence type="ECO:0000256" key="2">
    <source>
        <dbReference type="ARBA" id="ARBA00009260"/>
    </source>
</evidence>
<protein>
    <submittedName>
        <fullName evidence="8">Replication endonuclease</fullName>
    </submittedName>
</protein>
<feature type="domain" description="Replication gene A protein-like" evidence="7">
    <location>
        <begin position="84"/>
        <end position="389"/>
    </location>
</feature>
<evidence type="ECO:0000256" key="4">
    <source>
        <dbReference type="ARBA" id="ARBA00022722"/>
    </source>
</evidence>
<dbReference type="InterPro" id="IPR008766">
    <property type="entry name" value="Replication_gene_A-like"/>
</dbReference>
<evidence type="ECO:0000256" key="6">
    <source>
        <dbReference type="ARBA" id="ARBA00022801"/>
    </source>
</evidence>
<comment type="function">
    <text evidence="1">Possible endonuclease which induces a single-strand cut and initiates DNA replication.</text>
</comment>
<comment type="similarity">
    <text evidence="2">Belongs to the phage GPA family.</text>
</comment>